<dbReference type="AlphaFoldDB" id="A0AAV5NB32"/>
<proteinExistence type="predicted"/>
<accession>A0AAV5NB32</accession>
<evidence type="ECO:0000313" key="1">
    <source>
        <dbReference type="EMBL" id="GLQ61585.1"/>
    </source>
</evidence>
<keyword evidence="2" id="KW-1185">Reference proteome</keyword>
<name>A0AAV5NB32_9PROT</name>
<gene>
    <name evidence="1" type="ORF">GCM10007867_04300</name>
</gene>
<organism evidence="1 2">
    <name type="scientific">Gluconobacter cerinus</name>
    <dbReference type="NCBI Taxonomy" id="38307"/>
    <lineage>
        <taxon>Bacteria</taxon>
        <taxon>Pseudomonadati</taxon>
        <taxon>Pseudomonadota</taxon>
        <taxon>Alphaproteobacteria</taxon>
        <taxon>Acetobacterales</taxon>
        <taxon>Acetobacteraceae</taxon>
        <taxon>Gluconobacter</taxon>
    </lineage>
</organism>
<sequence length="270" mass="30284">MSGRTDTDQYVIVDLRREWARRRFLTFWRPNCAGYVYPLSWAGDYARATVIEKDEYLTRRRYSVATGKYTGKWERFAVLRSVAEAIAIAPPPGQIDGNAGPVVVNNKKNRDHLIANRLRLPPTERIRKAWTVRVAWWDEGDGCILYGPSASKVRAKVQRDVDGVSFAGITVRRCKEKDITLPAPGEVALGLTPKERHALLHAHGSTCGDVMKAGFRDYFYTSANDPVLCSLTEKGLMRKTGKGWGDESVYFVTTDAGKHCANSLTPEYNP</sequence>
<evidence type="ECO:0000313" key="2">
    <source>
        <dbReference type="Proteomes" id="UP001156614"/>
    </source>
</evidence>
<comment type="caution">
    <text evidence="1">The sequence shown here is derived from an EMBL/GenBank/DDBJ whole genome shotgun (WGS) entry which is preliminary data.</text>
</comment>
<dbReference type="Proteomes" id="UP001156614">
    <property type="component" value="Unassembled WGS sequence"/>
</dbReference>
<reference evidence="2" key="1">
    <citation type="journal article" date="2019" name="Int. J. Syst. Evol. Microbiol.">
        <title>The Global Catalogue of Microorganisms (GCM) 10K type strain sequencing project: providing services to taxonomists for standard genome sequencing and annotation.</title>
        <authorList>
            <consortium name="The Broad Institute Genomics Platform"/>
            <consortium name="The Broad Institute Genome Sequencing Center for Infectious Disease"/>
            <person name="Wu L."/>
            <person name="Ma J."/>
        </authorList>
    </citation>
    <scope>NUCLEOTIDE SEQUENCE [LARGE SCALE GENOMIC DNA]</scope>
    <source>
        <strain evidence="2">NBRC 3267</strain>
    </source>
</reference>
<dbReference type="RefSeq" id="WP_099212616.1">
    <property type="nucleotide sequence ID" value="NZ_BEWM01000003.1"/>
</dbReference>
<dbReference type="EMBL" id="BSNU01000001">
    <property type="protein sequence ID" value="GLQ61585.1"/>
    <property type="molecule type" value="Genomic_DNA"/>
</dbReference>
<protein>
    <submittedName>
        <fullName evidence="1">Uncharacterized protein</fullName>
    </submittedName>
</protein>